<evidence type="ECO:0000313" key="2">
    <source>
        <dbReference type="EMBL" id="CAI9726951.1"/>
    </source>
</evidence>
<dbReference type="EMBL" id="OX597821">
    <property type="protein sequence ID" value="CAI9726951.1"/>
    <property type="molecule type" value="Genomic_DNA"/>
</dbReference>
<reference evidence="2" key="1">
    <citation type="submission" date="2023-08" db="EMBL/GenBank/DDBJ databases">
        <authorList>
            <person name="Alioto T."/>
            <person name="Alioto T."/>
            <person name="Gomez Garrido J."/>
        </authorList>
    </citation>
    <scope>NUCLEOTIDE SEQUENCE</scope>
</reference>
<accession>A0AA36F5V9</accession>
<dbReference type="Proteomes" id="UP001162480">
    <property type="component" value="Chromosome 8"/>
</dbReference>
<organism evidence="2 3">
    <name type="scientific">Octopus vulgaris</name>
    <name type="common">Common octopus</name>
    <dbReference type="NCBI Taxonomy" id="6645"/>
    <lineage>
        <taxon>Eukaryota</taxon>
        <taxon>Metazoa</taxon>
        <taxon>Spiralia</taxon>
        <taxon>Lophotrochozoa</taxon>
        <taxon>Mollusca</taxon>
        <taxon>Cephalopoda</taxon>
        <taxon>Coleoidea</taxon>
        <taxon>Octopodiformes</taxon>
        <taxon>Octopoda</taxon>
        <taxon>Incirrata</taxon>
        <taxon>Octopodidae</taxon>
        <taxon>Octopus</taxon>
    </lineage>
</organism>
<keyword evidence="3" id="KW-1185">Reference proteome</keyword>
<evidence type="ECO:0000313" key="3">
    <source>
        <dbReference type="Proteomes" id="UP001162480"/>
    </source>
</evidence>
<keyword evidence="1" id="KW-0472">Membrane</keyword>
<sequence>MTALYGIVLIFVHANVLVQVCLSMYICMCVCIYIHTYTHTHTHTHTHAHTHSDIYGSCTHYVLQNLKPLSLCLFFILCYAPYTSLYFIHSVPRSAAPSFSS</sequence>
<evidence type="ECO:0000256" key="1">
    <source>
        <dbReference type="SAM" id="Phobius"/>
    </source>
</evidence>
<keyword evidence="1" id="KW-0812">Transmembrane</keyword>
<keyword evidence="1" id="KW-1133">Transmembrane helix</keyword>
<gene>
    <name evidence="2" type="ORF">OCTVUL_1B006194</name>
</gene>
<feature type="transmembrane region" description="Helical" evidence="1">
    <location>
        <begin position="69"/>
        <end position="88"/>
    </location>
</feature>
<dbReference type="AlphaFoldDB" id="A0AA36F5V9"/>
<name>A0AA36F5V9_OCTVU</name>
<proteinExistence type="predicted"/>
<protein>
    <submittedName>
        <fullName evidence="2">Uncharacterized protein</fullName>
    </submittedName>
</protein>
<feature type="transmembrane region" description="Helical" evidence="1">
    <location>
        <begin position="6"/>
        <end position="34"/>
    </location>
</feature>